<keyword evidence="6" id="KW-1185">Reference proteome</keyword>
<evidence type="ECO:0000313" key="5">
    <source>
        <dbReference type="EMBL" id="EFC05731.1"/>
    </source>
</evidence>
<keyword evidence="3" id="KW-0963">Cytoplasm</keyword>
<evidence type="ECO:0000256" key="4">
    <source>
        <dbReference type="RuleBase" id="RU000535"/>
    </source>
</evidence>
<comment type="caution">
    <text evidence="5">The sequence shown here is derived from an EMBL/GenBank/DDBJ whole genome shotgun (WGS) entry which is preliminary data.</text>
</comment>
<comment type="subunit">
    <text evidence="3">Heptamer of 7 subunits arranged in a ring. Interacts with the chaperonin GroEL.</text>
</comment>
<dbReference type="PANTHER" id="PTHR10772">
    <property type="entry name" value="10 KDA HEAT SHOCK PROTEIN"/>
    <property type="match status" value="1"/>
</dbReference>
<dbReference type="STRING" id="679192.HMPREF9013_0654"/>
<protein>
    <recommendedName>
        <fullName evidence="3">Co-chaperonin GroES</fullName>
    </recommendedName>
    <alternativeName>
        <fullName evidence="3">10 kDa chaperonin</fullName>
    </alternativeName>
    <alternativeName>
        <fullName evidence="3">Chaperonin-10</fullName>
        <shortName evidence="3">Cpn10</shortName>
    </alternativeName>
</protein>
<dbReference type="eggNOG" id="COG0234">
    <property type="taxonomic scope" value="Bacteria"/>
</dbReference>
<dbReference type="PANTHER" id="PTHR10772:SF63">
    <property type="entry name" value="20 KDA CHAPERONIN, CHLOROPLASTIC"/>
    <property type="match status" value="1"/>
</dbReference>
<organism evidence="5 6">
    <name type="scientific">Bulleidia extructa W1219</name>
    <dbReference type="NCBI Taxonomy" id="679192"/>
    <lineage>
        <taxon>Bacteria</taxon>
        <taxon>Bacillati</taxon>
        <taxon>Bacillota</taxon>
        <taxon>Erysipelotrichia</taxon>
        <taxon>Erysipelotrichales</taxon>
        <taxon>Erysipelotrichaceae</taxon>
        <taxon>Bulleidia</taxon>
    </lineage>
</organism>
<dbReference type="SMART" id="SM00883">
    <property type="entry name" value="Cpn10"/>
    <property type="match status" value="1"/>
</dbReference>
<dbReference type="GO" id="GO:0051082">
    <property type="term" value="F:unfolded protein binding"/>
    <property type="evidence" value="ECO:0007669"/>
    <property type="project" value="TreeGrafter"/>
</dbReference>
<evidence type="ECO:0000256" key="2">
    <source>
        <dbReference type="ARBA" id="ARBA00023186"/>
    </source>
</evidence>
<evidence type="ECO:0000313" key="6">
    <source>
        <dbReference type="Proteomes" id="UP000005017"/>
    </source>
</evidence>
<dbReference type="Proteomes" id="UP000005017">
    <property type="component" value="Unassembled WGS sequence"/>
</dbReference>
<dbReference type="SUPFAM" id="SSF50129">
    <property type="entry name" value="GroES-like"/>
    <property type="match status" value="1"/>
</dbReference>
<dbReference type="AlphaFoldDB" id="D2MNW2"/>
<dbReference type="EMBL" id="ADFR01000007">
    <property type="protein sequence ID" value="EFC05731.1"/>
    <property type="molecule type" value="Genomic_DNA"/>
</dbReference>
<name>D2MNW2_9FIRM</name>
<evidence type="ECO:0000256" key="1">
    <source>
        <dbReference type="ARBA" id="ARBA00006975"/>
    </source>
</evidence>
<dbReference type="Pfam" id="PF00166">
    <property type="entry name" value="Cpn10"/>
    <property type="match status" value="1"/>
</dbReference>
<dbReference type="CDD" id="cd00320">
    <property type="entry name" value="cpn10"/>
    <property type="match status" value="1"/>
</dbReference>
<keyword evidence="2 3" id="KW-0143">Chaperone</keyword>
<dbReference type="FunFam" id="2.30.33.40:FF:000001">
    <property type="entry name" value="10 kDa chaperonin"/>
    <property type="match status" value="1"/>
</dbReference>
<dbReference type="GO" id="GO:0046872">
    <property type="term" value="F:metal ion binding"/>
    <property type="evidence" value="ECO:0007669"/>
    <property type="project" value="TreeGrafter"/>
</dbReference>
<comment type="subcellular location">
    <subcellularLocation>
        <location evidence="3">Cytoplasm</location>
    </subcellularLocation>
</comment>
<dbReference type="InterPro" id="IPR037124">
    <property type="entry name" value="Chaperonin_GroES_sf"/>
</dbReference>
<proteinExistence type="inferred from homology"/>
<dbReference type="GO" id="GO:0005737">
    <property type="term" value="C:cytoplasm"/>
    <property type="evidence" value="ECO:0007669"/>
    <property type="project" value="UniProtKB-SubCell"/>
</dbReference>
<gene>
    <name evidence="3 5" type="primary">groS</name>
    <name evidence="3" type="synonym">groES</name>
    <name evidence="5" type="ORF">HMPREF9013_0654</name>
</gene>
<dbReference type="GO" id="GO:0005524">
    <property type="term" value="F:ATP binding"/>
    <property type="evidence" value="ECO:0007669"/>
    <property type="project" value="InterPro"/>
</dbReference>
<comment type="similarity">
    <text evidence="1 3 4">Belongs to the GroES chaperonin family.</text>
</comment>
<dbReference type="Gene3D" id="2.30.33.40">
    <property type="entry name" value="GroES chaperonin"/>
    <property type="match status" value="1"/>
</dbReference>
<dbReference type="PRINTS" id="PR00297">
    <property type="entry name" value="CHAPERONIN10"/>
</dbReference>
<dbReference type="InterPro" id="IPR020818">
    <property type="entry name" value="Chaperonin_GroES"/>
</dbReference>
<dbReference type="InterPro" id="IPR011032">
    <property type="entry name" value="GroES-like_sf"/>
</dbReference>
<accession>D2MNW2</accession>
<reference evidence="6" key="1">
    <citation type="submission" date="2009-12" db="EMBL/GenBank/DDBJ databases">
        <title>Sequence of Clostridiales genomosp. BVAB3 str. UPII9-5.</title>
        <authorList>
            <person name="Madupu R."/>
            <person name="Durkin A.S."/>
            <person name="Torralba M."/>
            <person name="Methe B."/>
            <person name="Sutton G.G."/>
            <person name="Strausberg R.L."/>
            <person name="Nelson K.E."/>
        </authorList>
    </citation>
    <scope>NUCLEOTIDE SEQUENCE [LARGE SCALE GENOMIC DNA]</scope>
    <source>
        <strain evidence="6">W1219</strain>
    </source>
</reference>
<sequence length="100" mass="11049">MLKEAIMLKPLRDYVVLEKVKEETMTASGIVLQTKEAGDEPSHGLVLAVGPGVTENGKLIPIDLKKGQHVIYKKYSGTEVKDKNEDYLLIKAEDILAIVE</sequence>
<comment type="function">
    <text evidence="3 4">Together with the chaperonin GroEL, plays an essential role in assisting protein folding. The GroEL-GroES system forms a nano-cage that allows encapsulation of the non-native substrate proteins and provides a physical environment optimized to promote and accelerate protein folding. GroES binds to the apical surface of the GroEL ring, thereby capping the opening of the GroEL channel.</text>
</comment>
<dbReference type="GO" id="GO:0051087">
    <property type="term" value="F:protein-folding chaperone binding"/>
    <property type="evidence" value="ECO:0007669"/>
    <property type="project" value="TreeGrafter"/>
</dbReference>
<dbReference type="GO" id="GO:0044183">
    <property type="term" value="F:protein folding chaperone"/>
    <property type="evidence" value="ECO:0007669"/>
    <property type="project" value="InterPro"/>
</dbReference>
<evidence type="ECO:0000256" key="3">
    <source>
        <dbReference type="HAMAP-Rule" id="MF_00580"/>
    </source>
</evidence>
<dbReference type="HAMAP" id="MF_00580">
    <property type="entry name" value="CH10"/>
    <property type="match status" value="1"/>
</dbReference>